<accession>A0ABV1Y819</accession>
<dbReference type="PROSITE" id="PS50943">
    <property type="entry name" value="HTH_CROC1"/>
    <property type="match status" value="1"/>
</dbReference>
<dbReference type="RefSeq" id="WP_190076164.1">
    <property type="nucleotide sequence ID" value="NZ_BNBM01000037.1"/>
</dbReference>
<feature type="region of interest" description="Disordered" evidence="2">
    <location>
        <begin position="232"/>
        <end position="254"/>
    </location>
</feature>
<gene>
    <name evidence="4" type="ORF">ABT384_46300</name>
</gene>
<comment type="caution">
    <text evidence="4">The sequence shown here is derived from an EMBL/GenBank/DDBJ whole genome shotgun (WGS) entry which is preliminary data.</text>
</comment>
<keyword evidence="1" id="KW-0175">Coiled coil</keyword>
<sequence>MPNTAVSHNGGRPMKPIPDDAPPERAQLAQALRDLVDESIPEGVPTVAIAELAGIGKSTLFHALSGQRLPNLDTLLTVVNACAVLRTTPDGSTPANETKGQAIDSDTRESWKALWEQAQNPQGSVRLLAGPGTGTSRLLLDEELESADVIAYGGHGHTANGEQASVAEAQEELHRAVRKLEDAARSVAQAEAKLRLARLRERDTHLEDFLERLRHAGVDSNLLGRAYAESKRRLARLRDQEPPAHTGGEEEAAR</sequence>
<protein>
    <recommendedName>
        <fullName evidence="3">HTH cro/C1-type domain-containing protein</fullName>
    </recommendedName>
</protein>
<feature type="coiled-coil region" evidence="1">
    <location>
        <begin position="159"/>
        <end position="200"/>
    </location>
</feature>
<evidence type="ECO:0000256" key="2">
    <source>
        <dbReference type="SAM" id="MobiDB-lite"/>
    </source>
</evidence>
<keyword evidence="5" id="KW-1185">Reference proteome</keyword>
<proteinExistence type="predicted"/>
<evidence type="ECO:0000313" key="4">
    <source>
        <dbReference type="EMBL" id="MER7380006.1"/>
    </source>
</evidence>
<dbReference type="InterPro" id="IPR001387">
    <property type="entry name" value="Cro/C1-type_HTH"/>
</dbReference>
<name>A0ABV1Y819_9ACTN</name>
<feature type="domain" description="HTH cro/C1-type" evidence="3">
    <location>
        <begin position="50"/>
        <end position="92"/>
    </location>
</feature>
<evidence type="ECO:0000259" key="3">
    <source>
        <dbReference type="PROSITE" id="PS50943"/>
    </source>
</evidence>
<evidence type="ECO:0000256" key="1">
    <source>
        <dbReference type="SAM" id="Coils"/>
    </source>
</evidence>
<feature type="region of interest" description="Disordered" evidence="2">
    <location>
        <begin position="1"/>
        <end position="23"/>
    </location>
</feature>
<dbReference type="EMBL" id="JBEPFB010000048">
    <property type="protein sequence ID" value="MER7380006.1"/>
    <property type="molecule type" value="Genomic_DNA"/>
</dbReference>
<reference evidence="4 5" key="1">
    <citation type="submission" date="2024-06" db="EMBL/GenBank/DDBJ databases">
        <title>The Natural Products Discovery Center: Release of the First 8490 Sequenced Strains for Exploring Actinobacteria Biosynthetic Diversity.</title>
        <authorList>
            <person name="Kalkreuter E."/>
            <person name="Kautsar S.A."/>
            <person name="Yang D."/>
            <person name="Bader C.D."/>
            <person name="Teijaro C.N."/>
            <person name="Fluegel L."/>
            <person name="Davis C.M."/>
            <person name="Simpson J.R."/>
            <person name="Lauterbach L."/>
            <person name="Steele A.D."/>
            <person name="Gui C."/>
            <person name="Meng S."/>
            <person name="Li G."/>
            <person name="Viehrig K."/>
            <person name="Ye F."/>
            <person name="Su P."/>
            <person name="Kiefer A.F."/>
            <person name="Nichols A."/>
            <person name="Cepeda A.J."/>
            <person name="Yan W."/>
            <person name="Fan B."/>
            <person name="Jiang Y."/>
            <person name="Adhikari A."/>
            <person name="Zheng C.-J."/>
            <person name="Schuster L."/>
            <person name="Cowan T.M."/>
            <person name="Smanski M.J."/>
            <person name="Chevrette M.G."/>
            <person name="De Carvalho L.P.S."/>
            <person name="Shen B."/>
        </authorList>
    </citation>
    <scope>NUCLEOTIDE SEQUENCE [LARGE SCALE GENOMIC DNA]</scope>
    <source>
        <strain evidence="4 5">NPDC000155</strain>
    </source>
</reference>
<evidence type="ECO:0000313" key="5">
    <source>
        <dbReference type="Proteomes" id="UP001486207"/>
    </source>
</evidence>
<dbReference type="Proteomes" id="UP001486207">
    <property type="component" value="Unassembled WGS sequence"/>
</dbReference>
<organism evidence="4 5">
    <name type="scientific">Streptomyces lanatus</name>
    <dbReference type="NCBI Taxonomy" id="66900"/>
    <lineage>
        <taxon>Bacteria</taxon>
        <taxon>Bacillati</taxon>
        <taxon>Actinomycetota</taxon>
        <taxon>Actinomycetes</taxon>
        <taxon>Kitasatosporales</taxon>
        <taxon>Streptomycetaceae</taxon>
        <taxon>Streptomyces</taxon>
    </lineage>
</organism>